<feature type="compositionally biased region" description="Polar residues" evidence="3">
    <location>
        <begin position="1"/>
        <end position="17"/>
    </location>
</feature>
<keyword evidence="4" id="KW-1133">Transmembrane helix</keyword>
<evidence type="ECO:0000256" key="1">
    <source>
        <dbReference type="ARBA" id="ARBA00005567"/>
    </source>
</evidence>
<keyword evidence="4" id="KW-0812">Transmembrane</keyword>
<evidence type="ECO:0000313" key="7">
    <source>
        <dbReference type="Proteomes" id="UP001530315"/>
    </source>
</evidence>
<feature type="region of interest" description="Disordered" evidence="3">
    <location>
        <begin position="92"/>
        <end position="181"/>
    </location>
</feature>
<feature type="region of interest" description="Disordered" evidence="3">
    <location>
        <begin position="1"/>
        <end position="28"/>
    </location>
</feature>
<gene>
    <name evidence="6" type="ORF">ACHAW5_008774</name>
</gene>
<keyword evidence="7" id="KW-1185">Reference proteome</keyword>
<comment type="similarity">
    <text evidence="1">Belongs to the ACBP family.</text>
</comment>
<feature type="transmembrane region" description="Helical" evidence="4">
    <location>
        <begin position="283"/>
        <end position="311"/>
    </location>
</feature>
<dbReference type="PRINTS" id="PR00689">
    <property type="entry name" value="ACOABINDINGP"/>
</dbReference>
<evidence type="ECO:0000256" key="3">
    <source>
        <dbReference type="SAM" id="MobiDB-lite"/>
    </source>
</evidence>
<sequence length="427" mass="45566">MSTTAAATFRAKTNSMKSWRPRNPPSNRDRLELYALHKQAVSGDAPPTTNDDELSSVADRAKVAAWRTKRGMDQADAMARYVEECDRQLSVYGTRDSDGNSSGGASTSSPNGSAMHSYSSPAAATTAAPSMKGGETSASGNGSDNDGGNPNNTSYKSNANTTPLNAPASYEEINNDDSGDGDGGGAGGVLLCPRGLAAVPLLCAAASESRSAYLARLHVTHPSNGWWAKQEPLCLEVDNLLSIPEKLIIAFATYVERISLILSNHMDGGWPIPVMSPRVLQAFLWPVHNVFLCAWICLILVTTYLGSLVVMSRTLLFGAKRTNAPLGRLFMEEVHPSARAVESLCEQHQAIGVRVSGLALMPLMIMCDLSTSIVGRLGILMGSLVFVGMGVCSWWYWLCVLPWLAVCGLCLAVMSGWCFGLIELAGN</sequence>
<evidence type="ECO:0000256" key="2">
    <source>
        <dbReference type="ARBA" id="ARBA00023121"/>
    </source>
</evidence>
<dbReference type="Proteomes" id="UP001530315">
    <property type="component" value="Unassembled WGS sequence"/>
</dbReference>
<dbReference type="SUPFAM" id="SSF47027">
    <property type="entry name" value="Acyl-CoA binding protein"/>
    <property type="match status" value="1"/>
</dbReference>
<evidence type="ECO:0000313" key="6">
    <source>
        <dbReference type="EMBL" id="KAL3769346.1"/>
    </source>
</evidence>
<feature type="compositionally biased region" description="Polar residues" evidence="3">
    <location>
        <begin position="99"/>
        <end position="118"/>
    </location>
</feature>
<feature type="transmembrane region" description="Helical" evidence="4">
    <location>
        <begin position="403"/>
        <end position="422"/>
    </location>
</feature>
<dbReference type="Gene3D" id="1.20.80.10">
    <property type="match status" value="1"/>
</dbReference>
<keyword evidence="4" id="KW-0472">Membrane</keyword>
<comment type="caution">
    <text evidence="6">The sequence shown here is derived from an EMBL/GenBank/DDBJ whole genome shotgun (WGS) entry which is preliminary data.</text>
</comment>
<protein>
    <recommendedName>
        <fullName evidence="5">ACB domain-containing protein</fullName>
    </recommendedName>
</protein>
<reference evidence="6 7" key="1">
    <citation type="submission" date="2024-10" db="EMBL/GenBank/DDBJ databases">
        <title>Updated reference genomes for cyclostephanoid diatoms.</title>
        <authorList>
            <person name="Roberts W.R."/>
            <person name="Alverson A.J."/>
        </authorList>
    </citation>
    <scope>NUCLEOTIDE SEQUENCE [LARGE SCALE GENOMIC DNA]</scope>
    <source>
        <strain evidence="6 7">AJA276-08</strain>
    </source>
</reference>
<dbReference type="GO" id="GO:0008289">
    <property type="term" value="F:lipid binding"/>
    <property type="evidence" value="ECO:0007669"/>
    <property type="project" value="UniProtKB-KW"/>
</dbReference>
<feature type="transmembrane region" description="Helical" evidence="4">
    <location>
        <begin position="373"/>
        <end position="397"/>
    </location>
</feature>
<feature type="compositionally biased region" description="Low complexity" evidence="3">
    <location>
        <begin position="119"/>
        <end position="154"/>
    </location>
</feature>
<dbReference type="PANTHER" id="PTHR23310:SF62">
    <property type="entry name" value="ACYL-COA BINDING PROTEIN 1, ISOFORM A"/>
    <property type="match status" value="1"/>
</dbReference>
<feature type="domain" description="ACB" evidence="5">
    <location>
        <begin position="1"/>
        <end position="94"/>
    </location>
</feature>
<dbReference type="PROSITE" id="PS51228">
    <property type="entry name" value="ACB_2"/>
    <property type="match status" value="1"/>
</dbReference>
<accession>A0ABD3N2R4</accession>
<dbReference type="Pfam" id="PF00887">
    <property type="entry name" value="ACBP"/>
    <property type="match status" value="1"/>
</dbReference>
<dbReference type="InterPro" id="IPR000582">
    <property type="entry name" value="Acyl-CoA-binding_protein"/>
</dbReference>
<dbReference type="InterPro" id="IPR035984">
    <property type="entry name" value="Acyl-CoA-binding_sf"/>
</dbReference>
<organism evidence="6 7">
    <name type="scientific">Stephanodiscus triporus</name>
    <dbReference type="NCBI Taxonomy" id="2934178"/>
    <lineage>
        <taxon>Eukaryota</taxon>
        <taxon>Sar</taxon>
        <taxon>Stramenopiles</taxon>
        <taxon>Ochrophyta</taxon>
        <taxon>Bacillariophyta</taxon>
        <taxon>Coscinodiscophyceae</taxon>
        <taxon>Thalassiosirophycidae</taxon>
        <taxon>Stephanodiscales</taxon>
        <taxon>Stephanodiscaceae</taxon>
        <taxon>Stephanodiscus</taxon>
    </lineage>
</organism>
<feature type="compositionally biased region" description="Polar residues" evidence="3">
    <location>
        <begin position="155"/>
        <end position="164"/>
    </location>
</feature>
<proteinExistence type="inferred from homology"/>
<dbReference type="PANTHER" id="PTHR23310">
    <property type="entry name" value="ACYL-COA-BINDING PROTEIN, ACBP"/>
    <property type="match status" value="1"/>
</dbReference>
<name>A0ABD3N2R4_9STRA</name>
<evidence type="ECO:0000259" key="5">
    <source>
        <dbReference type="PROSITE" id="PS51228"/>
    </source>
</evidence>
<dbReference type="EMBL" id="JALLAZ020001657">
    <property type="protein sequence ID" value="KAL3769346.1"/>
    <property type="molecule type" value="Genomic_DNA"/>
</dbReference>
<dbReference type="AlphaFoldDB" id="A0ABD3N2R4"/>
<evidence type="ECO:0000256" key="4">
    <source>
        <dbReference type="SAM" id="Phobius"/>
    </source>
</evidence>
<dbReference type="InterPro" id="IPR014352">
    <property type="entry name" value="FERM/acyl-CoA-bd_prot_sf"/>
</dbReference>
<keyword evidence="2" id="KW-0446">Lipid-binding</keyword>